<evidence type="ECO:0000256" key="1">
    <source>
        <dbReference type="ARBA" id="ARBA00004651"/>
    </source>
</evidence>
<sequence length="470" mass="48337">MWGWGACAIAALGLGLFTTLRPHQVWGLSAAVGYGCAAMAVALLARRRRPPRSALLPRELPLILAVMGAVIVPLVLLVWDSSAQLEVAVVERSGDLLLHSGSPYIPAPATVGDYNPYLPGMTVFGLPRAMFGGGPLTDARWWMAGAFFVTMAAATSTLVRRAQVGAADRSGTRTASRCANAPVLLWLAACPLVALPLTVGGIDLPVIGLMCWGLAAAANGAPRRAGLLVGAAAALKWTAWPAVPVVLALVAARHGRRSVLAVAAATALAVSTAVLPFVLTAPTAFVDNVLEFPLGLSETTSPAASPLPGWVLATYVPGGAIIAMVLLIVAAISVASSLAIRPPGTVRAAADRLAIGLALAMALMPATRFGYLVYPLVLTAWPRLMRGPATATEPRSVICRRSLDQASLGDAVRGGLSQKSGPGVVPGPDQRQVDGLGQGRGTGHVGVPLRVAEQAGCERRGPGGRKETLP</sequence>
<accession>A0ABN3RGC2</accession>
<evidence type="ECO:0000256" key="6">
    <source>
        <dbReference type="ARBA" id="ARBA00023136"/>
    </source>
</evidence>
<evidence type="ECO:0000256" key="2">
    <source>
        <dbReference type="ARBA" id="ARBA00022475"/>
    </source>
</evidence>
<dbReference type="EMBL" id="BAAARK010000003">
    <property type="protein sequence ID" value="GAA2651958.1"/>
    <property type="molecule type" value="Genomic_DNA"/>
</dbReference>
<evidence type="ECO:0000256" key="9">
    <source>
        <dbReference type="SAM" id="Phobius"/>
    </source>
</evidence>
<comment type="subcellular location">
    <subcellularLocation>
        <location evidence="1">Cell membrane</location>
        <topology evidence="1">Multi-pass membrane protein</topology>
    </subcellularLocation>
</comment>
<name>A0ABN3RGC2_9ACTN</name>
<evidence type="ECO:0000256" key="7">
    <source>
        <dbReference type="ARBA" id="ARBA00024033"/>
    </source>
</evidence>
<feature type="transmembrane region" description="Helical" evidence="9">
    <location>
        <begin position="352"/>
        <end position="374"/>
    </location>
</feature>
<feature type="transmembrane region" description="Helical" evidence="9">
    <location>
        <begin position="60"/>
        <end position="79"/>
    </location>
</feature>
<feature type="transmembrane region" description="Helical" evidence="9">
    <location>
        <begin position="227"/>
        <end position="252"/>
    </location>
</feature>
<keyword evidence="5 9" id="KW-1133">Transmembrane helix</keyword>
<dbReference type="Pfam" id="PF09594">
    <property type="entry name" value="GT87"/>
    <property type="match status" value="1"/>
</dbReference>
<dbReference type="InterPro" id="IPR018584">
    <property type="entry name" value="GT87"/>
</dbReference>
<organism evidence="10 11">
    <name type="scientific">Streptomyces lunalinharesii</name>
    <dbReference type="NCBI Taxonomy" id="333384"/>
    <lineage>
        <taxon>Bacteria</taxon>
        <taxon>Bacillati</taxon>
        <taxon>Actinomycetota</taxon>
        <taxon>Actinomycetes</taxon>
        <taxon>Kitasatosporales</taxon>
        <taxon>Streptomycetaceae</taxon>
        <taxon>Streptomyces</taxon>
    </lineage>
</organism>
<proteinExistence type="inferred from homology"/>
<keyword evidence="11" id="KW-1185">Reference proteome</keyword>
<keyword evidence="4 9" id="KW-0812">Transmembrane</keyword>
<evidence type="ECO:0000313" key="11">
    <source>
        <dbReference type="Proteomes" id="UP001500994"/>
    </source>
</evidence>
<evidence type="ECO:0000256" key="3">
    <source>
        <dbReference type="ARBA" id="ARBA00022679"/>
    </source>
</evidence>
<reference evidence="10 11" key="1">
    <citation type="journal article" date="2019" name="Int. J. Syst. Evol. Microbiol.">
        <title>The Global Catalogue of Microorganisms (GCM) 10K type strain sequencing project: providing services to taxonomists for standard genome sequencing and annotation.</title>
        <authorList>
            <consortium name="The Broad Institute Genomics Platform"/>
            <consortium name="The Broad Institute Genome Sequencing Center for Infectious Disease"/>
            <person name="Wu L."/>
            <person name="Ma J."/>
        </authorList>
    </citation>
    <scope>NUCLEOTIDE SEQUENCE [LARGE SCALE GENOMIC DNA]</scope>
    <source>
        <strain evidence="10 11">JCM 16374</strain>
    </source>
</reference>
<comment type="similarity">
    <text evidence="7">Belongs to the glycosyltransferase 87 family.</text>
</comment>
<dbReference type="Proteomes" id="UP001500994">
    <property type="component" value="Unassembled WGS sequence"/>
</dbReference>
<keyword evidence="3" id="KW-0808">Transferase</keyword>
<gene>
    <name evidence="10" type="ORF">GCM10009864_15330</name>
</gene>
<keyword evidence="6 9" id="KW-0472">Membrane</keyword>
<feature type="transmembrane region" description="Helical" evidence="9">
    <location>
        <begin position="141"/>
        <end position="162"/>
    </location>
</feature>
<keyword evidence="2" id="KW-1003">Cell membrane</keyword>
<feature type="transmembrane region" description="Helical" evidence="9">
    <location>
        <begin position="315"/>
        <end position="340"/>
    </location>
</feature>
<feature type="region of interest" description="Disordered" evidence="8">
    <location>
        <begin position="412"/>
        <end position="445"/>
    </location>
</feature>
<protein>
    <submittedName>
        <fullName evidence="10">Glycosyltransferase 87 family protein</fullName>
    </submittedName>
</protein>
<feature type="transmembrane region" description="Helical" evidence="9">
    <location>
        <begin position="183"/>
        <end position="215"/>
    </location>
</feature>
<evidence type="ECO:0000256" key="5">
    <source>
        <dbReference type="ARBA" id="ARBA00022989"/>
    </source>
</evidence>
<evidence type="ECO:0000256" key="8">
    <source>
        <dbReference type="SAM" id="MobiDB-lite"/>
    </source>
</evidence>
<feature type="transmembrane region" description="Helical" evidence="9">
    <location>
        <begin position="259"/>
        <end position="279"/>
    </location>
</feature>
<evidence type="ECO:0000256" key="4">
    <source>
        <dbReference type="ARBA" id="ARBA00022692"/>
    </source>
</evidence>
<comment type="caution">
    <text evidence="10">The sequence shown here is derived from an EMBL/GenBank/DDBJ whole genome shotgun (WGS) entry which is preliminary data.</text>
</comment>
<feature type="transmembrane region" description="Helical" evidence="9">
    <location>
        <begin position="25"/>
        <end position="45"/>
    </location>
</feature>
<evidence type="ECO:0000313" key="10">
    <source>
        <dbReference type="EMBL" id="GAA2651958.1"/>
    </source>
</evidence>